<organism evidence="1 2">
    <name type="scientific">Paramaledivibacter caminithermalis (strain DSM 15212 / CIP 107654 / DViRD3)</name>
    <name type="common">Clostridium caminithermale</name>
    <dbReference type="NCBI Taxonomy" id="1121301"/>
    <lineage>
        <taxon>Bacteria</taxon>
        <taxon>Bacillati</taxon>
        <taxon>Bacillota</taxon>
        <taxon>Clostridia</taxon>
        <taxon>Peptostreptococcales</taxon>
        <taxon>Caminicellaceae</taxon>
        <taxon>Paramaledivibacter</taxon>
    </lineage>
</organism>
<dbReference type="SUPFAM" id="SSF53098">
    <property type="entry name" value="Ribonuclease H-like"/>
    <property type="match status" value="1"/>
</dbReference>
<name>A0A1M6RRW5_PARC5</name>
<keyword evidence="2" id="KW-1185">Reference proteome</keyword>
<evidence type="ECO:0008006" key="3">
    <source>
        <dbReference type="Google" id="ProtNLM"/>
    </source>
</evidence>
<proteinExistence type="predicted"/>
<reference evidence="2" key="1">
    <citation type="submission" date="2016-11" db="EMBL/GenBank/DDBJ databases">
        <authorList>
            <person name="Varghese N."/>
            <person name="Submissions S."/>
        </authorList>
    </citation>
    <scope>NUCLEOTIDE SEQUENCE [LARGE SCALE GENOMIC DNA]</scope>
    <source>
        <strain evidence="2">DSM 15212 / CIP 107654 / DViRD3</strain>
    </source>
</reference>
<accession>A0A1M6RRW5</accession>
<dbReference type="InterPro" id="IPR036397">
    <property type="entry name" value="RNaseH_sf"/>
</dbReference>
<evidence type="ECO:0000313" key="2">
    <source>
        <dbReference type="Proteomes" id="UP000184465"/>
    </source>
</evidence>
<dbReference type="Proteomes" id="UP000184465">
    <property type="component" value="Unassembled WGS sequence"/>
</dbReference>
<gene>
    <name evidence="1" type="ORF">SAMN02745912_03050</name>
</gene>
<dbReference type="GO" id="GO:0003676">
    <property type="term" value="F:nucleic acid binding"/>
    <property type="evidence" value="ECO:0007669"/>
    <property type="project" value="InterPro"/>
</dbReference>
<dbReference type="EMBL" id="FRAG01000050">
    <property type="protein sequence ID" value="SHK35203.1"/>
    <property type="molecule type" value="Genomic_DNA"/>
</dbReference>
<sequence>MNCSYKYIEGKKHKTYIVAILDDASRLVVHAEAFYHEKLTALHSVLKKAVAKRGVPKKLFSLITKAKISRQLS</sequence>
<dbReference type="AlphaFoldDB" id="A0A1M6RRW5"/>
<dbReference type="Gene3D" id="3.30.420.10">
    <property type="entry name" value="Ribonuclease H-like superfamily/Ribonuclease H"/>
    <property type="match status" value="1"/>
</dbReference>
<dbReference type="STRING" id="1121301.SAMN02745912_03050"/>
<protein>
    <recommendedName>
        <fullName evidence="3">Integrase catalytic domain-containing protein</fullName>
    </recommendedName>
</protein>
<dbReference type="OrthoDB" id="9794201at2"/>
<evidence type="ECO:0000313" key="1">
    <source>
        <dbReference type="EMBL" id="SHK35203.1"/>
    </source>
</evidence>
<dbReference type="InterPro" id="IPR012337">
    <property type="entry name" value="RNaseH-like_sf"/>
</dbReference>